<reference evidence="1 2" key="1">
    <citation type="submission" date="2017-12" db="EMBL/GenBank/DDBJ databases">
        <title>Comparative genomics of Botrytis spp.</title>
        <authorList>
            <person name="Valero-Jimenez C.A."/>
            <person name="Tapia P."/>
            <person name="Veloso J."/>
            <person name="Silva-Moreno E."/>
            <person name="Staats M."/>
            <person name="Valdes J.H."/>
            <person name="Van Kan J.A.L."/>
        </authorList>
    </citation>
    <scope>NUCLEOTIDE SEQUENCE [LARGE SCALE GENOMIC DNA]</scope>
    <source>
        <strain evidence="1 2">MUCL435</strain>
    </source>
</reference>
<gene>
    <name evidence="1" type="ORF">BGAL_0584g00060</name>
</gene>
<dbReference type="OrthoDB" id="3545477at2759"/>
<dbReference type="EMBL" id="PQXL01000583">
    <property type="protein sequence ID" value="THV44757.1"/>
    <property type="molecule type" value="Genomic_DNA"/>
</dbReference>
<dbReference type="Proteomes" id="UP000308671">
    <property type="component" value="Unassembled WGS sequence"/>
</dbReference>
<dbReference type="AlphaFoldDB" id="A0A4S8QIN9"/>
<evidence type="ECO:0000313" key="1">
    <source>
        <dbReference type="EMBL" id="THV44757.1"/>
    </source>
</evidence>
<accession>A0A4S8QIN9</accession>
<sequence>MYPFSRLSMNLPLSGNWGTPCSGSESDEEPSTNLTNIDEIQRAAQREYPDESFENAFAKYTIKNSIRDIEFQKTGSRLILDTNLRLYYNKRQLRGDLVTPFFNSDYQIINKIPSFVLIVEEQQGSLVPDTITCNLDRPLLYREPDHSAHLSEYIGPICQSDPWFYSQYSPQVRVKAHSLCKPETGSQELVTMNLLVDDRFIDASCLRVCKDFYNLCSALLYRDNSFAFTTYRSNIQSWGVESVCMVDKDKPRKRYQDAKFGKPNPNLLSLSDWNHEIGKGISQIQDPSTVDRMSWLYYDPFLRFLQTIGLKNAALLKTFQFTGMIRTTTNPLIGGHNASPPPDDIRISLQIYVKFINQFCPGVQQITLNIHPEEGKDGRFEADLFPLLGDHIRELKTVKTLILRTVDGSEPDKYVPMKFSLATETMQWFTDRAAKRAAEYRRRAGYMF</sequence>
<proteinExistence type="predicted"/>
<comment type="caution">
    <text evidence="1">The sequence shown here is derived from an EMBL/GenBank/DDBJ whole genome shotgun (WGS) entry which is preliminary data.</text>
</comment>
<organism evidence="1 2">
    <name type="scientific">Botrytis galanthina</name>
    <dbReference type="NCBI Taxonomy" id="278940"/>
    <lineage>
        <taxon>Eukaryota</taxon>
        <taxon>Fungi</taxon>
        <taxon>Dikarya</taxon>
        <taxon>Ascomycota</taxon>
        <taxon>Pezizomycotina</taxon>
        <taxon>Leotiomycetes</taxon>
        <taxon>Helotiales</taxon>
        <taxon>Sclerotiniaceae</taxon>
        <taxon>Botrytis</taxon>
    </lineage>
</organism>
<name>A0A4S8QIN9_9HELO</name>
<evidence type="ECO:0000313" key="2">
    <source>
        <dbReference type="Proteomes" id="UP000308671"/>
    </source>
</evidence>
<keyword evidence="2" id="KW-1185">Reference proteome</keyword>
<protein>
    <submittedName>
        <fullName evidence="1">Uncharacterized protein</fullName>
    </submittedName>
</protein>